<keyword evidence="4" id="KW-0808">Transferase</keyword>
<keyword evidence="6 9" id="KW-1133">Transmembrane helix</keyword>
<evidence type="ECO:0000256" key="7">
    <source>
        <dbReference type="ARBA" id="ARBA00023136"/>
    </source>
</evidence>
<dbReference type="EMBL" id="LN890655">
    <property type="protein sequence ID" value="CUS03695.2"/>
    <property type="molecule type" value="Genomic_DNA"/>
</dbReference>
<dbReference type="GO" id="GO:0016763">
    <property type="term" value="F:pentosyltransferase activity"/>
    <property type="evidence" value="ECO:0007669"/>
    <property type="project" value="TreeGrafter"/>
</dbReference>
<dbReference type="RefSeq" id="WP_102136560.1">
    <property type="nucleotide sequence ID" value="NZ_LN890655.1"/>
</dbReference>
<evidence type="ECO:0000256" key="2">
    <source>
        <dbReference type="ARBA" id="ARBA00022475"/>
    </source>
</evidence>
<evidence type="ECO:0000256" key="4">
    <source>
        <dbReference type="ARBA" id="ARBA00022679"/>
    </source>
</evidence>
<evidence type="ECO:0000256" key="9">
    <source>
        <dbReference type="SAM" id="Phobius"/>
    </source>
</evidence>
<evidence type="ECO:0000313" key="11">
    <source>
        <dbReference type="EMBL" id="CUS03695.2"/>
    </source>
</evidence>
<accession>A0A160T4K3</accession>
<dbReference type="KEGG" id="pbf:CFX0092_A1817"/>
<evidence type="ECO:0000256" key="6">
    <source>
        <dbReference type="ARBA" id="ARBA00022989"/>
    </source>
</evidence>
<gene>
    <name evidence="11" type="ORF">CFX0092_A1817</name>
</gene>
<dbReference type="OrthoDB" id="158419at2"/>
<protein>
    <recommendedName>
        <fullName evidence="10">Glycosyltransferase RgtA/B/C/D-like domain-containing protein</fullName>
    </recommendedName>
</protein>
<evidence type="ECO:0000256" key="3">
    <source>
        <dbReference type="ARBA" id="ARBA00022676"/>
    </source>
</evidence>
<dbReference type="InterPro" id="IPR038731">
    <property type="entry name" value="RgtA/B/C-like"/>
</dbReference>
<sequence length="827" mass="90001">MTTDDGRPTTAEITNYELRITNEENSPLATRHPLPATRHWPLAAILVLFLLLGFAYSAVNPLHEATDELRHYRFVQHLIQRRSLPVQGEGSGLDCTVQGHHPPLYYAAAALATFWIETGRDVCYAPPGNPFWAYRYWEVGRDNKNQYLHGPDEAFPWRGDALAAHLARVVNLLFGALTVWLTWATARVIWPARPALAAGSAAFVAFNPMFLYLAAAINNDVIAAAAGAAVIYACVRLLRDERGLSWRWGAILGALYGLALLSKFNLAAIIVVIEAAVTWVAWRRGQWRQWVVVNLLIVGVATLLSGWWFGRNMLLYGEPTGIERLTELWGVRDPRDSFALAVSELPYAWTSLWGRFGYGQIPLPAWMYGALFVVLLLAIAGYVRAGVQGRRGAGVKQSARMTPPSGSDDFRPLGKAAESDHSPLHPRSPAPLLLLSLNVAIFFAVLFNYLLVSPAGPMGRFFFPALSSLAVLIFYGLSLLIGASDNPQSTSEGAATPATRHPPPATYLALAANGFMLSLALIALFGYLAPAYARPASYPADAALPNPVDIRFDTFVALRGYTVDRAVVTPGEPIAIELFWEVTGQPPGDYLLFVHLSDADSGAMVAQRDTYPGLGNFPSSQWRPGDRFVERLSLYVPETAYVPANAILRVGFYAPEGYRLGVTDGATGAGLGDSFTLGELALQPSDPAAPLPNAGRYNFEDVVHLLGYEYDRRVLGPGEPLVITLHWQAAGDGASGDAASAYETEFRLLDEAGNVVYSALRTLPVLPPGEVVTQRHSLGPDPARPPGAYTVEIALIDPTIERRLQLVGDDGRWLADTLRLAAVVLKD</sequence>
<dbReference type="GO" id="GO:0005886">
    <property type="term" value="C:plasma membrane"/>
    <property type="evidence" value="ECO:0007669"/>
    <property type="project" value="UniProtKB-SubCell"/>
</dbReference>
<feature type="transmembrane region" description="Helical" evidence="9">
    <location>
        <begin position="162"/>
        <end position="183"/>
    </location>
</feature>
<dbReference type="Proteomes" id="UP000215027">
    <property type="component" value="Chromosome I"/>
</dbReference>
<feature type="domain" description="Glycosyltransferase RgtA/B/C/D-like" evidence="10">
    <location>
        <begin position="167"/>
        <end position="302"/>
    </location>
</feature>
<dbReference type="InterPro" id="IPR050297">
    <property type="entry name" value="LipidA_mod_glycosyltrf_83"/>
</dbReference>
<proteinExistence type="predicted"/>
<feature type="transmembrane region" description="Helical" evidence="9">
    <location>
        <begin position="221"/>
        <end position="238"/>
    </location>
</feature>
<keyword evidence="12" id="KW-1185">Reference proteome</keyword>
<feature type="transmembrane region" description="Helical" evidence="9">
    <location>
        <begin position="461"/>
        <end position="484"/>
    </location>
</feature>
<dbReference type="PANTHER" id="PTHR33908:SF11">
    <property type="entry name" value="MEMBRANE PROTEIN"/>
    <property type="match status" value="1"/>
</dbReference>
<evidence type="ECO:0000256" key="5">
    <source>
        <dbReference type="ARBA" id="ARBA00022692"/>
    </source>
</evidence>
<dbReference type="AlphaFoldDB" id="A0A160T4K3"/>
<evidence type="ECO:0000259" key="10">
    <source>
        <dbReference type="Pfam" id="PF13231"/>
    </source>
</evidence>
<feature type="transmembrane region" description="Helical" evidence="9">
    <location>
        <begin position="504"/>
        <end position="528"/>
    </location>
</feature>
<feature type="transmembrane region" description="Helical" evidence="9">
    <location>
        <begin position="432"/>
        <end position="452"/>
    </location>
</feature>
<evidence type="ECO:0000313" key="12">
    <source>
        <dbReference type="Proteomes" id="UP000215027"/>
    </source>
</evidence>
<organism evidence="11 12">
    <name type="scientific">Candidatus Promineifilum breve</name>
    <dbReference type="NCBI Taxonomy" id="1806508"/>
    <lineage>
        <taxon>Bacteria</taxon>
        <taxon>Bacillati</taxon>
        <taxon>Chloroflexota</taxon>
        <taxon>Ardenticatenia</taxon>
        <taxon>Candidatus Promineifilales</taxon>
        <taxon>Candidatus Promineifilaceae</taxon>
        <taxon>Candidatus Promineifilum</taxon>
    </lineage>
</organism>
<evidence type="ECO:0000256" key="1">
    <source>
        <dbReference type="ARBA" id="ARBA00004651"/>
    </source>
</evidence>
<name>A0A160T4K3_9CHLR</name>
<evidence type="ECO:0000256" key="8">
    <source>
        <dbReference type="SAM" id="MobiDB-lite"/>
    </source>
</evidence>
<feature type="transmembrane region" description="Helical" evidence="9">
    <location>
        <begin position="287"/>
        <end position="309"/>
    </location>
</feature>
<feature type="transmembrane region" description="Helical" evidence="9">
    <location>
        <begin position="40"/>
        <end position="59"/>
    </location>
</feature>
<keyword evidence="7 9" id="KW-0472">Membrane</keyword>
<dbReference type="Pfam" id="PF13231">
    <property type="entry name" value="PMT_2"/>
    <property type="match status" value="1"/>
</dbReference>
<feature type="compositionally biased region" description="Basic and acidic residues" evidence="8">
    <location>
        <begin position="408"/>
        <end position="423"/>
    </location>
</feature>
<feature type="transmembrane region" description="Helical" evidence="9">
    <location>
        <begin position="250"/>
        <end position="281"/>
    </location>
</feature>
<feature type="transmembrane region" description="Helical" evidence="9">
    <location>
        <begin position="365"/>
        <end position="383"/>
    </location>
</feature>
<dbReference type="PANTHER" id="PTHR33908">
    <property type="entry name" value="MANNOSYLTRANSFERASE YKCB-RELATED"/>
    <property type="match status" value="1"/>
</dbReference>
<reference evidence="11" key="1">
    <citation type="submission" date="2016-01" db="EMBL/GenBank/DDBJ databases">
        <authorList>
            <person name="Mcilroy J.S."/>
            <person name="Karst M S."/>
            <person name="Albertsen M."/>
        </authorList>
    </citation>
    <scope>NUCLEOTIDE SEQUENCE</scope>
    <source>
        <strain evidence="11">Cfx-K</strain>
    </source>
</reference>
<keyword evidence="5 9" id="KW-0812">Transmembrane</keyword>
<feature type="region of interest" description="Disordered" evidence="8">
    <location>
        <begin position="394"/>
        <end position="423"/>
    </location>
</feature>
<comment type="subcellular location">
    <subcellularLocation>
        <location evidence="1">Cell membrane</location>
        <topology evidence="1">Multi-pass membrane protein</topology>
    </subcellularLocation>
</comment>
<keyword evidence="3" id="KW-0328">Glycosyltransferase</keyword>
<keyword evidence="2" id="KW-1003">Cell membrane</keyword>
<dbReference type="GO" id="GO:0009103">
    <property type="term" value="P:lipopolysaccharide biosynthetic process"/>
    <property type="evidence" value="ECO:0007669"/>
    <property type="project" value="UniProtKB-ARBA"/>
</dbReference>